<dbReference type="Pfam" id="PF00640">
    <property type="entry name" value="PID"/>
    <property type="match status" value="1"/>
</dbReference>
<dbReference type="SMART" id="SM00462">
    <property type="entry name" value="PTB"/>
    <property type="match status" value="1"/>
</dbReference>
<dbReference type="SUPFAM" id="SSF50729">
    <property type="entry name" value="PH domain-like"/>
    <property type="match status" value="1"/>
</dbReference>
<dbReference type="Gene3D" id="2.30.42.10">
    <property type="match status" value="2"/>
</dbReference>
<evidence type="ECO:0000259" key="5">
    <source>
        <dbReference type="PROSITE" id="PS50106"/>
    </source>
</evidence>
<proteinExistence type="predicted"/>
<keyword evidence="1" id="KW-0813">Transport</keyword>
<dbReference type="EMBL" id="DS469642">
    <property type="protein sequence ID" value="EDO37650.1"/>
    <property type="molecule type" value="Genomic_DNA"/>
</dbReference>
<dbReference type="FunCoup" id="A7SF60">
    <property type="interactions" value="86"/>
</dbReference>
<dbReference type="Pfam" id="PF00595">
    <property type="entry name" value="PDZ"/>
    <property type="match status" value="2"/>
</dbReference>
<dbReference type="GO" id="GO:0043197">
    <property type="term" value="C:dendritic spine"/>
    <property type="evidence" value="ECO:0000318"/>
    <property type="project" value="GO_Central"/>
</dbReference>
<dbReference type="SMART" id="SM00228">
    <property type="entry name" value="PDZ"/>
    <property type="match status" value="2"/>
</dbReference>
<accession>A7SF60</accession>
<protein>
    <submittedName>
        <fullName evidence="6">Uncharacterized protein</fullName>
    </submittedName>
</protein>
<feature type="non-terminal residue" evidence="6">
    <location>
        <position position="413"/>
    </location>
</feature>
<dbReference type="STRING" id="45351.A7SF60"/>
<evidence type="ECO:0000256" key="1">
    <source>
        <dbReference type="ARBA" id="ARBA00022448"/>
    </source>
</evidence>
<keyword evidence="7" id="KW-1185">Reference proteome</keyword>
<reference evidence="6 7" key="1">
    <citation type="journal article" date="2007" name="Science">
        <title>Sea anemone genome reveals ancestral eumetazoan gene repertoire and genomic organization.</title>
        <authorList>
            <person name="Putnam N.H."/>
            <person name="Srivastava M."/>
            <person name="Hellsten U."/>
            <person name="Dirks B."/>
            <person name="Chapman J."/>
            <person name="Salamov A."/>
            <person name="Terry A."/>
            <person name="Shapiro H."/>
            <person name="Lindquist E."/>
            <person name="Kapitonov V.V."/>
            <person name="Jurka J."/>
            <person name="Genikhovich G."/>
            <person name="Grigoriev I.V."/>
            <person name="Lucas S.M."/>
            <person name="Steele R.E."/>
            <person name="Finnerty J.R."/>
            <person name="Technau U."/>
            <person name="Martindale M.Q."/>
            <person name="Rokhsar D.S."/>
        </authorList>
    </citation>
    <scope>NUCLEOTIDE SEQUENCE [LARGE SCALE GENOMIC DNA]</scope>
    <source>
        <strain evidence="7">CH2 X CH6</strain>
    </source>
</reference>
<feature type="domain" description="PDZ" evidence="5">
    <location>
        <begin position="323"/>
        <end position="399"/>
    </location>
</feature>
<dbReference type="InterPro" id="IPR011993">
    <property type="entry name" value="PH-like_dom_sf"/>
</dbReference>
<dbReference type="Gene3D" id="2.30.29.30">
    <property type="entry name" value="Pleckstrin-homology domain (PH domain)/Phosphotyrosine-binding domain (PTB)"/>
    <property type="match status" value="1"/>
</dbReference>
<feature type="domain" description="PDZ" evidence="5">
    <location>
        <begin position="232"/>
        <end position="317"/>
    </location>
</feature>
<dbReference type="CDD" id="cd06793">
    <property type="entry name" value="PDZ2_APBA1_3-like"/>
    <property type="match status" value="1"/>
</dbReference>
<dbReference type="Proteomes" id="UP000001593">
    <property type="component" value="Unassembled WGS sequence"/>
</dbReference>
<dbReference type="InParanoid" id="A7SF60"/>
<dbReference type="InterPro" id="IPR001478">
    <property type="entry name" value="PDZ"/>
</dbReference>
<evidence type="ECO:0000313" key="7">
    <source>
        <dbReference type="Proteomes" id="UP000001593"/>
    </source>
</evidence>
<dbReference type="OMA" id="EIQMKTM"/>
<dbReference type="PhylomeDB" id="A7SF60"/>
<sequence>GPHHPRNLLLGVVYTAKYLGSSQIMSPQSPNRAVRMQQAQEAVGRIKVVLWCSSHVTDRPQVPEGEDQPTTDVDIFISTERIKVVNSQSKAMEASGQPLQCSEVMMDHALRTVSFIADIGDVMVLMARRPPGEQENPLETKPSAQQILASVGKAETDPKMIKITCHVFQADEAQVIAKSIGQSFNVAYQEFLKSNGISEDSVEDAEYNCVLEAQKILGEDLSLLSDETKAREVVVNKKPGEALGVMIVESGWGSMIPTAIIAHLAKDGPAAKSGRVNVGDQILSVNNTSLVGLPLPECQNVIKNSRPGTKVTLKTVSCPPTVQVVVNRPDTKYQLGFSVQNGMICSLMRGSIAERGGVRVGHRIIEINGESVVATSHQHIVDLLATTIGEIRMKTMPASMYRLLVGLDAPQHI</sequence>
<gene>
    <name evidence="6" type="ORF">NEMVEDRAFT_v1g116118</name>
</gene>
<dbReference type="CDD" id="cd01208">
    <property type="entry name" value="PTB_X11"/>
    <property type="match status" value="1"/>
</dbReference>
<dbReference type="PROSITE" id="PS01179">
    <property type="entry name" value="PID"/>
    <property type="match status" value="1"/>
</dbReference>
<dbReference type="PANTHER" id="PTHR12345:SF16">
    <property type="entry name" value="X11L, ISOFORM F-RELATED"/>
    <property type="match status" value="1"/>
</dbReference>
<dbReference type="GO" id="GO:0005737">
    <property type="term" value="C:cytoplasm"/>
    <property type="evidence" value="ECO:0000318"/>
    <property type="project" value="GO_Central"/>
</dbReference>
<evidence type="ECO:0000256" key="2">
    <source>
        <dbReference type="ARBA" id="ARBA00022553"/>
    </source>
</evidence>
<dbReference type="eggNOG" id="KOG3605">
    <property type="taxonomic scope" value="Eukaryota"/>
</dbReference>
<dbReference type="HOGENOM" id="CLU_013563_0_1_1"/>
<dbReference type="AlphaFoldDB" id="A7SF60"/>
<name>A7SF60_NEMVE</name>
<evidence type="ECO:0000259" key="4">
    <source>
        <dbReference type="PROSITE" id="PS01179"/>
    </source>
</evidence>
<dbReference type="InterPro" id="IPR006020">
    <property type="entry name" value="PTB/PI_dom"/>
</dbReference>
<organism evidence="6 7">
    <name type="scientific">Nematostella vectensis</name>
    <name type="common">Starlet sea anemone</name>
    <dbReference type="NCBI Taxonomy" id="45351"/>
    <lineage>
        <taxon>Eukaryota</taxon>
        <taxon>Metazoa</taxon>
        <taxon>Cnidaria</taxon>
        <taxon>Anthozoa</taxon>
        <taxon>Hexacorallia</taxon>
        <taxon>Actiniaria</taxon>
        <taxon>Edwardsiidae</taxon>
        <taxon>Nematostella</taxon>
    </lineage>
</organism>
<dbReference type="PROSITE" id="PS50106">
    <property type="entry name" value="PDZ"/>
    <property type="match status" value="2"/>
</dbReference>
<dbReference type="FunFam" id="2.30.42.10:FF:000007">
    <property type="entry name" value="Amyloid beta A4 protein-binding family A member"/>
    <property type="match status" value="1"/>
</dbReference>
<dbReference type="SUPFAM" id="SSF50156">
    <property type="entry name" value="PDZ domain-like"/>
    <property type="match status" value="2"/>
</dbReference>
<evidence type="ECO:0000256" key="3">
    <source>
        <dbReference type="ARBA" id="ARBA00022737"/>
    </source>
</evidence>
<dbReference type="PANTHER" id="PTHR12345">
    <property type="entry name" value="SYNTENIN RELATED"/>
    <property type="match status" value="1"/>
</dbReference>
<dbReference type="GO" id="GO:0007268">
    <property type="term" value="P:chemical synaptic transmission"/>
    <property type="evidence" value="ECO:0000318"/>
    <property type="project" value="GO_Central"/>
</dbReference>
<feature type="domain" description="PID" evidence="4">
    <location>
        <begin position="11"/>
        <end position="206"/>
    </location>
</feature>
<dbReference type="InterPro" id="IPR036034">
    <property type="entry name" value="PDZ_sf"/>
</dbReference>
<keyword evidence="2" id="KW-0597">Phosphoprotein</keyword>
<evidence type="ECO:0000313" key="6">
    <source>
        <dbReference type="EMBL" id="EDO37650.1"/>
    </source>
</evidence>
<keyword evidence="3" id="KW-0677">Repeat</keyword>
<dbReference type="GO" id="GO:0005886">
    <property type="term" value="C:plasma membrane"/>
    <property type="evidence" value="ECO:0000318"/>
    <property type="project" value="GO_Central"/>
</dbReference>
<dbReference type="CDD" id="cd06720">
    <property type="entry name" value="PDZ1_APBA1_3-like"/>
    <property type="match status" value="1"/>
</dbReference>
<dbReference type="InterPro" id="IPR051230">
    <property type="entry name" value="APP-Binding"/>
</dbReference>